<evidence type="ECO:0000313" key="6">
    <source>
        <dbReference type="Proteomes" id="UP000247498"/>
    </source>
</evidence>
<gene>
    <name evidence="5" type="ORF">Rsub_11958</name>
</gene>
<accession>A0A2V0PIB3</accession>
<dbReference type="Proteomes" id="UP000247498">
    <property type="component" value="Unassembled WGS sequence"/>
</dbReference>
<dbReference type="InterPro" id="IPR038538">
    <property type="entry name" value="MTERF_sf"/>
</dbReference>
<reference evidence="5 6" key="1">
    <citation type="journal article" date="2018" name="Sci. Rep.">
        <title>Raphidocelis subcapitata (=Pseudokirchneriella subcapitata) provides an insight into genome evolution and environmental adaptations in the Sphaeropleales.</title>
        <authorList>
            <person name="Suzuki S."/>
            <person name="Yamaguchi H."/>
            <person name="Nakajima N."/>
            <person name="Kawachi M."/>
        </authorList>
    </citation>
    <scope>NUCLEOTIDE SEQUENCE [LARGE SCALE GENOMIC DNA]</scope>
    <source>
        <strain evidence="5 6">NIES-35</strain>
    </source>
</reference>
<comment type="caution">
    <text evidence="5">The sequence shown here is derived from an EMBL/GenBank/DDBJ whole genome shotgun (WGS) entry which is preliminary data.</text>
</comment>
<keyword evidence="2" id="KW-0804">Transcription</keyword>
<protein>
    <submittedName>
        <fullName evidence="5">Transcription termination factor</fullName>
    </submittedName>
</protein>
<dbReference type="InterPro" id="IPR003690">
    <property type="entry name" value="MTERF"/>
</dbReference>
<dbReference type="GO" id="GO:0003676">
    <property type="term" value="F:nucleic acid binding"/>
    <property type="evidence" value="ECO:0007669"/>
    <property type="project" value="InterPro"/>
</dbReference>
<name>A0A2V0PIB3_9CHLO</name>
<proteinExistence type="inferred from homology"/>
<keyword evidence="6" id="KW-1185">Reference proteome</keyword>
<evidence type="ECO:0000256" key="1">
    <source>
        <dbReference type="ARBA" id="ARBA00007692"/>
    </source>
</evidence>
<dbReference type="GO" id="GO:0006353">
    <property type="term" value="P:DNA-templated transcription termination"/>
    <property type="evidence" value="ECO:0007669"/>
    <property type="project" value="UniProtKB-KW"/>
</dbReference>
<sequence length="237" mass="25843">MAFSTQLRQRVASSSHSSSSAAARSSLRAAARPARGRALRVRAAAATEQPPEGTKTLIQKAGPGDMPFPWSEKDPYKLPVSIDRVQRMLLTLGWEKSWVEQIIDRVMKGMLRTNEDRAKGVIDYLSSIGLQQDQICNMASISVVLLGLNPETRLATVVEYLKKRGVPAAQVPDVVLKHPRIFEYKLMDDGKALAKGAARIQVDVLPLPDGRCAVGVNYFRENAAFLGAPVSPMPPAP</sequence>
<dbReference type="OrthoDB" id="431485at2759"/>
<evidence type="ECO:0000313" key="5">
    <source>
        <dbReference type="EMBL" id="GBF99524.1"/>
    </source>
</evidence>
<dbReference type="Gene3D" id="1.25.70.10">
    <property type="entry name" value="Transcription termination factor 3, mitochondrial"/>
    <property type="match status" value="1"/>
</dbReference>
<feature type="region of interest" description="Disordered" evidence="4">
    <location>
        <begin position="1"/>
        <end position="64"/>
    </location>
</feature>
<dbReference type="EMBL" id="BDRX01000161">
    <property type="protein sequence ID" value="GBF99524.1"/>
    <property type="molecule type" value="Genomic_DNA"/>
</dbReference>
<dbReference type="InParanoid" id="A0A2V0PIB3"/>
<evidence type="ECO:0000256" key="3">
    <source>
        <dbReference type="ARBA" id="ARBA00022946"/>
    </source>
</evidence>
<feature type="compositionally biased region" description="Low complexity" evidence="4">
    <location>
        <begin position="8"/>
        <end position="33"/>
    </location>
</feature>
<evidence type="ECO:0000256" key="2">
    <source>
        <dbReference type="ARBA" id="ARBA00022472"/>
    </source>
</evidence>
<dbReference type="STRING" id="307507.A0A2V0PIB3"/>
<evidence type="ECO:0000256" key="4">
    <source>
        <dbReference type="SAM" id="MobiDB-lite"/>
    </source>
</evidence>
<dbReference type="AlphaFoldDB" id="A0A2V0PIB3"/>
<keyword evidence="2" id="KW-0806">Transcription termination</keyword>
<organism evidence="5 6">
    <name type="scientific">Raphidocelis subcapitata</name>
    <dbReference type="NCBI Taxonomy" id="307507"/>
    <lineage>
        <taxon>Eukaryota</taxon>
        <taxon>Viridiplantae</taxon>
        <taxon>Chlorophyta</taxon>
        <taxon>core chlorophytes</taxon>
        <taxon>Chlorophyceae</taxon>
        <taxon>CS clade</taxon>
        <taxon>Sphaeropleales</taxon>
        <taxon>Selenastraceae</taxon>
        <taxon>Raphidocelis</taxon>
    </lineage>
</organism>
<keyword evidence="3" id="KW-0809">Transit peptide</keyword>
<dbReference type="Pfam" id="PF02536">
    <property type="entry name" value="mTERF"/>
    <property type="match status" value="1"/>
</dbReference>
<keyword evidence="2" id="KW-0805">Transcription regulation</keyword>
<comment type="similarity">
    <text evidence="1">Belongs to the mTERF family.</text>
</comment>